<dbReference type="GO" id="GO:0005524">
    <property type="term" value="F:ATP binding"/>
    <property type="evidence" value="ECO:0007669"/>
    <property type="project" value="UniProtKB-KW"/>
</dbReference>
<evidence type="ECO:0000256" key="3">
    <source>
        <dbReference type="ARBA" id="ARBA00022475"/>
    </source>
</evidence>
<dbReference type="PROSITE" id="PS00211">
    <property type="entry name" value="ABC_TRANSPORTER_1"/>
    <property type="match status" value="1"/>
</dbReference>
<dbReference type="FunFam" id="3.40.50.300:FF:003010">
    <property type="entry name" value="Teichoic acids export ATP-binding protein TagH"/>
    <property type="match status" value="1"/>
</dbReference>
<evidence type="ECO:0000256" key="1">
    <source>
        <dbReference type="ARBA" id="ARBA00005417"/>
    </source>
</evidence>
<keyword evidence="4" id="KW-0547">Nucleotide-binding</keyword>
<evidence type="ECO:0000256" key="2">
    <source>
        <dbReference type="ARBA" id="ARBA00022448"/>
    </source>
</evidence>
<dbReference type="InterPro" id="IPR003646">
    <property type="entry name" value="SH3-like_bac-type"/>
</dbReference>
<feature type="domain" description="SH3b" evidence="10">
    <location>
        <begin position="353"/>
        <end position="422"/>
    </location>
</feature>
<protein>
    <submittedName>
        <fullName evidence="11">Teichoic acids export ABC transporter ATP-binding subunit TagH</fullName>
    </submittedName>
</protein>
<dbReference type="NCBIfam" id="NF010066">
    <property type="entry name" value="PRK13546.1"/>
    <property type="match status" value="1"/>
</dbReference>
<dbReference type="SMART" id="SM00382">
    <property type="entry name" value="AAA"/>
    <property type="match status" value="1"/>
</dbReference>
<dbReference type="GO" id="GO:0140359">
    <property type="term" value="F:ABC-type transporter activity"/>
    <property type="evidence" value="ECO:0007669"/>
    <property type="project" value="InterPro"/>
</dbReference>
<dbReference type="AlphaFoldDB" id="A0A5C5A6G4"/>
<dbReference type="Gene3D" id="3.40.50.300">
    <property type="entry name" value="P-loop containing nucleotide triphosphate hydrolases"/>
    <property type="match status" value="1"/>
</dbReference>
<evidence type="ECO:0000256" key="4">
    <source>
        <dbReference type="ARBA" id="ARBA00022741"/>
    </source>
</evidence>
<dbReference type="Pfam" id="PF08239">
    <property type="entry name" value="SH3_3"/>
    <property type="match status" value="1"/>
</dbReference>
<dbReference type="InterPro" id="IPR050683">
    <property type="entry name" value="Bact_Polysacc_Export_ATP-bd"/>
</dbReference>
<dbReference type="PANTHER" id="PTHR46743">
    <property type="entry name" value="TEICHOIC ACIDS EXPORT ATP-BINDING PROTEIN TAGH"/>
    <property type="match status" value="1"/>
</dbReference>
<dbReference type="Proteomes" id="UP000312495">
    <property type="component" value="Unassembled WGS sequence"/>
</dbReference>
<keyword evidence="7 8" id="KW-0472">Membrane</keyword>
<dbReference type="PROSITE" id="PS51781">
    <property type="entry name" value="SH3B"/>
    <property type="match status" value="1"/>
</dbReference>
<keyword evidence="3" id="KW-1003">Cell membrane</keyword>
<reference evidence="11 12" key="1">
    <citation type="submission" date="2019-06" db="EMBL/GenBank/DDBJ databases">
        <title>Biocontrol Bacillus strains from Vietnam.</title>
        <authorList>
            <person name="Borriss R."/>
            <person name="Lasch P."/>
            <person name="Thanh Tam L.T."/>
            <person name="Luong P.T."/>
            <person name="Phuong Thao L.T."/>
            <person name="Kim Chung L.T."/>
        </authorList>
    </citation>
    <scope>NUCLEOTIDE SEQUENCE [LARGE SCALE GENOMIC DNA]</scope>
    <source>
        <strain evidence="11 12">SN1</strain>
    </source>
</reference>
<organism evidence="11 12">
    <name type="scientific">Bacillus tropicus</name>
    <dbReference type="NCBI Taxonomy" id="2026188"/>
    <lineage>
        <taxon>Bacteria</taxon>
        <taxon>Bacillati</taxon>
        <taxon>Bacillota</taxon>
        <taxon>Bacilli</taxon>
        <taxon>Bacillales</taxon>
        <taxon>Bacillaceae</taxon>
        <taxon>Bacillus</taxon>
        <taxon>Bacillus cereus group</taxon>
    </lineage>
</organism>
<dbReference type="InterPro" id="IPR003593">
    <property type="entry name" value="AAA+_ATPase"/>
</dbReference>
<evidence type="ECO:0000256" key="6">
    <source>
        <dbReference type="ARBA" id="ARBA00022967"/>
    </source>
</evidence>
<evidence type="ECO:0000256" key="7">
    <source>
        <dbReference type="ARBA" id="ARBA00023136"/>
    </source>
</evidence>
<dbReference type="InterPro" id="IPR015860">
    <property type="entry name" value="ABC_transpr_TagH-like"/>
</dbReference>
<dbReference type="SUPFAM" id="SSF52540">
    <property type="entry name" value="P-loop containing nucleoside triphosphate hydrolases"/>
    <property type="match status" value="1"/>
</dbReference>
<dbReference type="PROSITE" id="PS50893">
    <property type="entry name" value="ABC_TRANSPORTER_2"/>
    <property type="match status" value="1"/>
</dbReference>
<keyword evidence="6" id="KW-1278">Translocase</keyword>
<accession>A0A5C5A6G4</accession>
<evidence type="ECO:0000313" key="11">
    <source>
        <dbReference type="EMBL" id="TNP14013.1"/>
    </source>
</evidence>
<keyword evidence="5 11" id="KW-0067">ATP-binding</keyword>
<feature type="domain" description="ABC transporter" evidence="9">
    <location>
        <begin position="5"/>
        <end position="243"/>
    </location>
</feature>
<dbReference type="InterPro" id="IPR027417">
    <property type="entry name" value="P-loop_NTPase"/>
</dbReference>
<dbReference type="EMBL" id="VEPV01000005">
    <property type="protein sequence ID" value="TNP14013.1"/>
    <property type="molecule type" value="Genomic_DNA"/>
</dbReference>
<evidence type="ECO:0000256" key="5">
    <source>
        <dbReference type="ARBA" id="ARBA00022840"/>
    </source>
</evidence>
<dbReference type="Gene3D" id="2.30.30.40">
    <property type="entry name" value="SH3 Domains"/>
    <property type="match status" value="1"/>
</dbReference>
<evidence type="ECO:0000313" key="12">
    <source>
        <dbReference type="Proteomes" id="UP000312495"/>
    </source>
</evidence>
<feature type="transmembrane region" description="Helical" evidence="8">
    <location>
        <begin position="302"/>
        <end position="318"/>
    </location>
</feature>
<name>A0A5C5A6G4_9BACI</name>
<dbReference type="InterPro" id="IPR017871">
    <property type="entry name" value="ABC_transporter-like_CS"/>
</dbReference>
<evidence type="ECO:0000259" key="10">
    <source>
        <dbReference type="PROSITE" id="PS51781"/>
    </source>
</evidence>
<gene>
    <name evidence="11" type="primary">tagH</name>
    <name evidence="11" type="ORF">FHY71_17170</name>
</gene>
<comment type="caution">
    <text evidence="11">The sequence shown here is derived from an EMBL/GenBank/DDBJ whole genome shotgun (WGS) entry which is preliminary data.</text>
</comment>
<dbReference type="PANTHER" id="PTHR46743:SF2">
    <property type="entry name" value="TEICHOIC ACIDS EXPORT ATP-BINDING PROTEIN TAGH"/>
    <property type="match status" value="1"/>
</dbReference>
<evidence type="ECO:0000256" key="8">
    <source>
        <dbReference type="SAM" id="Phobius"/>
    </source>
</evidence>
<sequence>MNESVRFHNVTKKYKMHSKNSEKLKDIMYPGGFGEDFYALRNLEFVAQKGDVIGIVGVNGSGKSTMSNLIAGITPPTKGKIDIKGKVALIAIAAGLNNQLSGRENIELKCLMMGLSKEKIEKLTPEIIEFADIGKFIDMPVKKYSSGMKSRLGFAISVSINPDVLVIDEALSVGDQTFADKCLTRMNEFKEQGKTIFFVSHSLGQVKKFCTKALWLEYGEIKDYGPIQEIMPKYENFLKEYKAMSKEEQQKFKKESMEKQAGKTLIKNEPAKSENEAQAVDYVSLLRKQSSHHIKKKKGRKFLSVFILLMMLGGITYWQKDNILHSLQAKEQKKESIDKVEVPKKEENPLATLDVRYVNSAKGRVRSKPNLDGQVVGTILFGTPFIVKEQQKEIESDINWLKLTLENGEEGWISESIVKSIPYNQTISYNKFLEELKQIEGITPNLEEYLAFLGKTKEEIINTLGNSQNEKQLAVGTLVQYKDIDIVYNNQSIAQKINIKNMKIPKESLFEKLGEAQLKAEDDSLFIYRSNKFDFNFSLIGSTINSISIFDISKY</sequence>
<dbReference type="CDD" id="cd03220">
    <property type="entry name" value="ABC_KpsT_Wzt"/>
    <property type="match status" value="1"/>
</dbReference>
<dbReference type="GO" id="GO:0016887">
    <property type="term" value="F:ATP hydrolysis activity"/>
    <property type="evidence" value="ECO:0007669"/>
    <property type="project" value="InterPro"/>
</dbReference>
<dbReference type="GO" id="GO:0016020">
    <property type="term" value="C:membrane"/>
    <property type="evidence" value="ECO:0007669"/>
    <property type="project" value="InterPro"/>
</dbReference>
<dbReference type="Pfam" id="PF00005">
    <property type="entry name" value="ABC_tran"/>
    <property type="match status" value="1"/>
</dbReference>
<dbReference type="InterPro" id="IPR003439">
    <property type="entry name" value="ABC_transporter-like_ATP-bd"/>
</dbReference>
<dbReference type="RefSeq" id="WP_001005920.1">
    <property type="nucleotide sequence ID" value="NZ_CP195032.1"/>
</dbReference>
<proteinExistence type="inferred from homology"/>
<evidence type="ECO:0000259" key="9">
    <source>
        <dbReference type="PROSITE" id="PS50893"/>
    </source>
</evidence>
<comment type="similarity">
    <text evidence="1">Belongs to the ABC transporter superfamily.</text>
</comment>
<keyword evidence="8" id="KW-0812">Transmembrane</keyword>
<keyword evidence="2" id="KW-0813">Transport</keyword>
<keyword evidence="8" id="KW-1133">Transmembrane helix</keyword>